<dbReference type="EMBL" id="SDMP01000008">
    <property type="protein sequence ID" value="RYR41969.1"/>
    <property type="molecule type" value="Genomic_DNA"/>
</dbReference>
<protein>
    <submittedName>
        <fullName evidence="1">Uncharacterized protein</fullName>
    </submittedName>
</protein>
<evidence type="ECO:0000313" key="1">
    <source>
        <dbReference type="EMBL" id="RYR41969.1"/>
    </source>
</evidence>
<sequence length="239" mass="27701">MLSFYKRQTQKVDGNIIKNPLICKVCRLAMMSLEKALGPESPRTRTELHADFESTSKKRKWQQGPQDHPPFAQEFFKDHMINSTNKQVFDIQLHLDTPFTPHKWRQFLALHHHQSMEKPEPIPPNHQNHQNHMSLDLDLNLTCESLKKKEEAVVPEGMNSNKLIIKKNNNEEEGLIRTPSWLSMSEGDNEKEMVATVCMRCHMLVMLCKSSPSCPNCKFMHPPDQNPSFLKKRCGPLFC</sequence>
<evidence type="ECO:0000313" key="2">
    <source>
        <dbReference type="Proteomes" id="UP000289738"/>
    </source>
</evidence>
<dbReference type="InterPro" id="IPR051105">
    <property type="entry name" value="WWC/KIBRA_Hippo_Reg"/>
</dbReference>
<comment type="caution">
    <text evidence="1">The sequence shown here is derived from an EMBL/GenBank/DDBJ whole genome shotgun (WGS) entry which is preliminary data.</text>
</comment>
<keyword evidence="2" id="KW-1185">Reference proteome</keyword>
<dbReference type="OrthoDB" id="1424894at2759"/>
<dbReference type="AlphaFoldDB" id="A0A445BTC9"/>
<proteinExistence type="predicted"/>
<gene>
    <name evidence="1" type="ORF">Ahy_A08g038419</name>
</gene>
<name>A0A445BTC9_ARAHY</name>
<accession>A0A445BTC9</accession>
<dbReference type="STRING" id="3818.A0A445BTC9"/>
<dbReference type="Proteomes" id="UP000289738">
    <property type="component" value="Chromosome A08"/>
</dbReference>
<reference evidence="1 2" key="1">
    <citation type="submission" date="2019-01" db="EMBL/GenBank/DDBJ databases">
        <title>Sequencing of cultivated peanut Arachis hypogaea provides insights into genome evolution and oil improvement.</title>
        <authorList>
            <person name="Chen X."/>
        </authorList>
    </citation>
    <scope>NUCLEOTIDE SEQUENCE [LARGE SCALE GENOMIC DNA]</scope>
    <source>
        <strain evidence="2">cv. Fuhuasheng</strain>
        <tissue evidence="1">Leaves</tissue>
    </source>
</reference>
<organism evidence="1 2">
    <name type="scientific">Arachis hypogaea</name>
    <name type="common">Peanut</name>
    <dbReference type="NCBI Taxonomy" id="3818"/>
    <lineage>
        <taxon>Eukaryota</taxon>
        <taxon>Viridiplantae</taxon>
        <taxon>Streptophyta</taxon>
        <taxon>Embryophyta</taxon>
        <taxon>Tracheophyta</taxon>
        <taxon>Spermatophyta</taxon>
        <taxon>Magnoliopsida</taxon>
        <taxon>eudicotyledons</taxon>
        <taxon>Gunneridae</taxon>
        <taxon>Pentapetalae</taxon>
        <taxon>rosids</taxon>
        <taxon>fabids</taxon>
        <taxon>Fabales</taxon>
        <taxon>Fabaceae</taxon>
        <taxon>Papilionoideae</taxon>
        <taxon>50 kb inversion clade</taxon>
        <taxon>dalbergioids sensu lato</taxon>
        <taxon>Dalbergieae</taxon>
        <taxon>Pterocarpus clade</taxon>
        <taxon>Arachis</taxon>
    </lineage>
</organism>
<dbReference type="PANTHER" id="PTHR14791">
    <property type="entry name" value="BOMB/KIRA PROTEINS"/>
    <property type="match status" value="1"/>
</dbReference>
<dbReference type="PANTHER" id="PTHR14791:SF42">
    <property type="entry name" value="F16L1.2 PROTEIN"/>
    <property type="match status" value="1"/>
</dbReference>